<dbReference type="SUPFAM" id="SSF47676">
    <property type="entry name" value="Conserved domain common to transcription factors TFIIS, elongin A, CRSP70"/>
    <property type="match status" value="1"/>
</dbReference>
<dbReference type="InterPro" id="IPR035441">
    <property type="entry name" value="TFIIS/LEDGF_dom_sf"/>
</dbReference>
<evidence type="ECO:0000313" key="6">
    <source>
        <dbReference type="EMBL" id="KAL0344322.1"/>
    </source>
</evidence>
<evidence type="ECO:0000259" key="5">
    <source>
        <dbReference type="PROSITE" id="PS51319"/>
    </source>
</evidence>
<evidence type="ECO:0000256" key="1">
    <source>
        <dbReference type="ARBA" id="ARBA00004123"/>
    </source>
</evidence>
<accession>A0AAW2NMU6</accession>
<reference evidence="6" key="2">
    <citation type="journal article" date="2024" name="Plant">
        <title>Genomic evolution and insights into agronomic trait innovations of Sesamum species.</title>
        <authorList>
            <person name="Miao H."/>
            <person name="Wang L."/>
            <person name="Qu L."/>
            <person name="Liu H."/>
            <person name="Sun Y."/>
            <person name="Le M."/>
            <person name="Wang Q."/>
            <person name="Wei S."/>
            <person name="Zheng Y."/>
            <person name="Lin W."/>
            <person name="Duan Y."/>
            <person name="Cao H."/>
            <person name="Xiong S."/>
            <person name="Wang X."/>
            <person name="Wei L."/>
            <person name="Li C."/>
            <person name="Ma Q."/>
            <person name="Ju M."/>
            <person name="Zhao R."/>
            <person name="Li G."/>
            <person name="Mu C."/>
            <person name="Tian Q."/>
            <person name="Mei H."/>
            <person name="Zhang T."/>
            <person name="Gao T."/>
            <person name="Zhang H."/>
        </authorList>
    </citation>
    <scope>NUCLEOTIDE SEQUENCE</scope>
    <source>
        <strain evidence="6">G01</strain>
    </source>
</reference>
<comment type="subcellular location">
    <subcellularLocation>
        <location evidence="1 3">Nucleus</location>
    </subcellularLocation>
</comment>
<dbReference type="Gene3D" id="1.20.930.10">
    <property type="entry name" value="Conserved domain common to transcription factors TFIIS, elongin A, CRSP70"/>
    <property type="match status" value="1"/>
</dbReference>
<feature type="compositionally biased region" description="Basic and acidic residues" evidence="4">
    <location>
        <begin position="251"/>
        <end position="261"/>
    </location>
</feature>
<feature type="compositionally biased region" description="Polar residues" evidence="4">
    <location>
        <begin position="219"/>
        <end position="231"/>
    </location>
</feature>
<dbReference type="PROSITE" id="PS51319">
    <property type="entry name" value="TFIIS_N"/>
    <property type="match status" value="1"/>
</dbReference>
<dbReference type="InterPro" id="IPR017923">
    <property type="entry name" value="TFIIS_N"/>
</dbReference>
<evidence type="ECO:0000256" key="3">
    <source>
        <dbReference type="PROSITE-ProRule" id="PRU00649"/>
    </source>
</evidence>
<evidence type="ECO:0000256" key="4">
    <source>
        <dbReference type="SAM" id="MobiDB-lite"/>
    </source>
</evidence>
<organism evidence="6">
    <name type="scientific">Sesamum angustifolium</name>
    <dbReference type="NCBI Taxonomy" id="2727405"/>
    <lineage>
        <taxon>Eukaryota</taxon>
        <taxon>Viridiplantae</taxon>
        <taxon>Streptophyta</taxon>
        <taxon>Embryophyta</taxon>
        <taxon>Tracheophyta</taxon>
        <taxon>Spermatophyta</taxon>
        <taxon>Magnoliopsida</taxon>
        <taxon>eudicotyledons</taxon>
        <taxon>Gunneridae</taxon>
        <taxon>Pentapetalae</taxon>
        <taxon>asterids</taxon>
        <taxon>lamiids</taxon>
        <taxon>Lamiales</taxon>
        <taxon>Pedaliaceae</taxon>
        <taxon>Sesamum</taxon>
    </lineage>
</organism>
<feature type="domain" description="TFIIS N-terminal" evidence="5">
    <location>
        <begin position="124"/>
        <end position="201"/>
    </location>
</feature>
<comment type="caution">
    <text evidence="6">The sequence shown here is derived from an EMBL/GenBank/DDBJ whole genome shotgun (WGS) entry which is preliminary data.</text>
</comment>
<feature type="compositionally biased region" description="Basic and acidic residues" evidence="4">
    <location>
        <begin position="292"/>
        <end position="301"/>
    </location>
</feature>
<keyword evidence="2 3" id="KW-0539">Nucleus</keyword>
<feature type="region of interest" description="Disordered" evidence="4">
    <location>
        <begin position="89"/>
        <end position="115"/>
    </location>
</feature>
<protein>
    <submittedName>
        <fullName evidence="6">Mediator of RNA polymerase II transcription subunitc</fullName>
    </submittedName>
</protein>
<name>A0AAW2NMU6_9LAMI</name>
<gene>
    <name evidence="6" type="ORF">Sangu_1319600</name>
</gene>
<dbReference type="SMART" id="SM00509">
    <property type="entry name" value="TFS2N"/>
    <property type="match status" value="1"/>
</dbReference>
<dbReference type="PANTHER" id="PTHR47210">
    <property type="entry name" value="MEDIATOR OF RNA POLYMERASE II TRANSCRIPTION SUBUNIT 26C-RELATED"/>
    <property type="match status" value="1"/>
</dbReference>
<feature type="region of interest" description="Disordered" evidence="4">
    <location>
        <begin position="219"/>
        <end position="301"/>
    </location>
</feature>
<evidence type="ECO:0000256" key="2">
    <source>
        <dbReference type="ARBA" id="ARBA00023242"/>
    </source>
</evidence>
<dbReference type="CDD" id="cd00183">
    <property type="entry name" value="TFIIS_I"/>
    <property type="match status" value="1"/>
</dbReference>
<dbReference type="EMBL" id="JACGWK010000007">
    <property type="protein sequence ID" value="KAL0344322.1"/>
    <property type="molecule type" value="Genomic_DNA"/>
</dbReference>
<dbReference type="PANTHER" id="PTHR47210:SF1">
    <property type="entry name" value="MEDIATOR OF RNA POLYMERASE II TRANSCRIPTION SUBUNIT 26C-RELATED"/>
    <property type="match status" value="1"/>
</dbReference>
<dbReference type="Pfam" id="PF08711">
    <property type="entry name" value="Med26"/>
    <property type="match status" value="1"/>
</dbReference>
<dbReference type="GO" id="GO:0005634">
    <property type="term" value="C:nucleus"/>
    <property type="evidence" value="ECO:0007669"/>
    <property type="project" value="UniProtKB-SubCell"/>
</dbReference>
<sequence>MDSEEIRSILSRSGVGIWALIEAAIGVASSDYGEELRRQRDRIVESLYVPRRSCVGTATAACKTTVIGTAVFIIKFSVDDDKDKRNLNEDFSKSPLTPESNHRNFSGGEEEEEDVDPYAGLFDDEQTKILNIKEQLEDPQQSEDAVVELLQTLADMDITFQALKETDIGRHVNRLRKHPSNEVRRLVKQLVRKWKETVDEWVKVNQPQQTSNLIADVDSPQQNIPKNQNGHHQVPDFGYSPNPRNGNSGAERNHVEHETKPKALQSAPRREAPSRPPQSAPKSASAPPPNRAQREPVVDDERLNSARRRLQENYQEAENGLKLNSRFYCSYWARSPYTHRLFVSFPVDEAKRQRTIQVMDIHELPKPKNAFFAKNKGGFQGRHHR</sequence>
<dbReference type="AlphaFoldDB" id="A0AAW2NMU6"/>
<dbReference type="InterPro" id="IPR044790">
    <property type="entry name" value="MD26C-like"/>
</dbReference>
<dbReference type="InterPro" id="IPR003617">
    <property type="entry name" value="TFIIS/CRSP70_N_sub"/>
</dbReference>
<reference evidence="6" key="1">
    <citation type="submission" date="2020-06" db="EMBL/GenBank/DDBJ databases">
        <authorList>
            <person name="Li T."/>
            <person name="Hu X."/>
            <person name="Zhang T."/>
            <person name="Song X."/>
            <person name="Zhang H."/>
            <person name="Dai N."/>
            <person name="Sheng W."/>
            <person name="Hou X."/>
            <person name="Wei L."/>
        </authorList>
    </citation>
    <scope>NUCLEOTIDE SEQUENCE</scope>
    <source>
        <strain evidence="6">G01</strain>
        <tissue evidence="6">Leaf</tissue>
    </source>
</reference>
<proteinExistence type="predicted"/>